<evidence type="ECO:0000256" key="1">
    <source>
        <dbReference type="PROSITE-ProRule" id="PRU00983"/>
    </source>
</evidence>
<proteinExistence type="inferred from homology"/>
<dbReference type="InterPro" id="IPR027007">
    <property type="entry name" value="C2_DOCK-type_domain"/>
</dbReference>
<dbReference type="GO" id="GO:0005829">
    <property type="term" value="C:cytosol"/>
    <property type="evidence" value="ECO:0007669"/>
    <property type="project" value="TreeGrafter"/>
</dbReference>
<evidence type="ECO:0000259" key="3">
    <source>
        <dbReference type="PROSITE" id="PS51650"/>
    </source>
</evidence>
<dbReference type="Pfam" id="PF14429">
    <property type="entry name" value="DOCK-C2"/>
    <property type="match status" value="1"/>
</dbReference>
<dbReference type="Gene3D" id="2.60.40.150">
    <property type="entry name" value="C2 domain"/>
    <property type="match status" value="1"/>
</dbReference>
<protein>
    <recommendedName>
        <fullName evidence="3">C2 DOCK-type domain-containing protein</fullName>
    </recommendedName>
</protein>
<reference evidence="4" key="1">
    <citation type="submission" date="2025-08" db="UniProtKB">
        <authorList>
            <consortium name="Ensembl"/>
        </authorList>
    </citation>
    <scope>IDENTIFICATION</scope>
</reference>
<dbReference type="GO" id="GO:0005085">
    <property type="term" value="F:guanyl-nucleotide exchange factor activity"/>
    <property type="evidence" value="ECO:0007669"/>
    <property type="project" value="InterPro"/>
</dbReference>
<dbReference type="Proteomes" id="UP000694621">
    <property type="component" value="Unplaced"/>
</dbReference>
<sequence>MPFAWTAIHLLNIVSSVGGLERSDSDSDTERKGTWNERKKKGFERMSVGEDMCNFTNFRPATLTVTNFFKQASYSSVQDHSILTIPISSRYCDSVILDISQDNSLRYFTASVCRTLTCILCVFLYQVIFGKSSCAEFYKEAYTPVIYHDKSPEFYEEVKMKIPANLTDNHHLLFTFYHISCQPKQNTPLETPVGYTWIPLMQHGRLRTGSFSLPVSVEKPPPSYSVLTPDFSFLCSLFSRGSDFLYFIRACFLSFTFSLSSSSSSSLIFVLMAAAAGQ</sequence>
<dbReference type="PROSITE" id="PS51650">
    <property type="entry name" value="C2_DOCK"/>
    <property type="match status" value="1"/>
</dbReference>
<name>A0A8B9HLQ1_ASTMX</name>
<dbReference type="InterPro" id="IPR035892">
    <property type="entry name" value="C2_domain_sf"/>
</dbReference>
<dbReference type="AlphaFoldDB" id="A0A8B9HLQ1"/>
<dbReference type="GO" id="GO:0007264">
    <property type="term" value="P:small GTPase-mediated signal transduction"/>
    <property type="evidence" value="ECO:0007669"/>
    <property type="project" value="InterPro"/>
</dbReference>
<keyword evidence="2" id="KW-0732">Signal</keyword>
<feature type="signal peptide" evidence="2">
    <location>
        <begin position="1"/>
        <end position="19"/>
    </location>
</feature>
<feature type="domain" description="C2 DOCK-type" evidence="3">
    <location>
        <begin position="53"/>
        <end position="253"/>
    </location>
</feature>
<evidence type="ECO:0000313" key="5">
    <source>
        <dbReference type="Proteomes" id="UP000694621"/>
    </source>
</evidence>
<dbReference type="PANTHER" id="PTHR23317">
    <property type="entry name" value="DEDICATOR OF CYTOKINESIS DOCK"/>
    <property type="match status" value="1"/>
</dbReference>
<dbReference type="Ensembl" id="ENSAMXT00005015838.1">
    <property type="protein sequence ID" value="ENSAMXP00005014295.1"/>
    <property type="gene ID" value="ENSAMXG00005007629.1"/>
</dbReference>
<dbReference type="PANTHER" id="PTHR23317:SF65">
    <property type="entry name" value="DEDICATOR OF CYTOKINESIS PROTEIN 6"/>
    <property type="match status" value="1"/>
</dbReference>
<organism evidence="4 5">
    <name type="scientific">Astyanax mexicanus</name>
    <name type="common">Blind cave fish</name>
    <name type="synonym">Astyanax fasciatus mexicanus</name>
    <dbReference type="NCBI Taxonomy" id="7994"/>
    <lineage>
        <taxon>Eukaryota</taxon>
        <taxon>Metazoa</taxon>
        <taxon>Chordata</taxon>
        <taxon>Craniata</taxon>
        <taxon>Vertebrata</taxon>
        <taxon>Euteleostomi</taxon>
        <taxon>Actinopterygii</taxon>
        <taxon>Neopterygii</taxon>
        <taxon>Teleostei</taxon>
        <taxon>Ostariophysi</taxon>
        <taxon>Characiformes</taxon>
        <taxon>Characoidei</taxon>
        <taxon>Acestrorhamphidae</taxon>
        <taxon>Acestrorhamphinae</taxon>
        <taxon>Astyanax</taxon>
    </lineage>
</organism>
<comment type="similarity">
    <text evidence="1">Belongs to the DOCK family.</text>
</comment>
<dbReference type="InterPro" id="IPR026791">
    <property type="entry name" value="DOCK"/>
</dbReference>
<evidence type="ECO:0000313" key="4">
    <source>
        <dbReference type="Ensembl" id="ENSAMXP00005014295.1"/>
    </source>
</evidence>
<feature type="chain" id="PRO_5034033895" description="C2 DOCK-type domain-containing protein" evidence="2">
    <location>
        <begin position="20"/>
        <end position="278"/>
    </location>
</feature>
<evidence type="ECO:0000256" key="2">
    <source>
        <dbReference type="SAM" id="SignalP"/>
    </source>
</evidence>
<accession>A0A8B9HLQ1</accession>